<dbReference type="InterPro" id="IPR003100">
    <property type="entry name" value="PAZ_dom"/>
</dbReference>
<dbReference type="PROSITE" id="PS50821">
    <property type="entry name" value="PAZ"/>
    <property type="match status" value="1"/>
</dbReference>
<sequence>MAEGIPGRGRGGRGAIIAKLLEMEQRPGPPTSSSTADGSPPVQEAVQVSLPRPSGRGAILQRLQQIQAETIQQPPITSTPKPVVDPLDPPPVPRGRGKLLMTLGLQSQPSLPAPRVTAPTPLQSVLSQVEPPPPAVAASATSEVTSVTKQFRRIQIDANREPSINRGTTGQEVPATANYIHLYLKEGRGIYEYEVRFNPPVDDRIYCEKLLFVQHRDLFGRNRTFDGVTMYLPRKLDEVDTILTSVHPITNETHTISLIFKKERSMGECTHMFNVLFSIIQRELNMVKLDREYFSKDRSYSIPQHKLEIWPGYVTAVDAFEGGIMLNCNSSNKVLRTQTVLDIIKDILSRGGGGDWKTVLERMLIGQSVMTMRPVNIYRIDDIDFSQNPKSTFQKADGTVMDYVEYHRRKDIQIRDFQQPLLVHRPKPSKRPGGTGLLMLIPELCYMTGLTEEMRNDFKVMKDVSMYTRINPNQRQRLLQDFIDSIKNSPACVKLLDEWGLAVPEKSIRLTARTLPPEKIFFGRNFEDRGSYNADWSRAASSQHMLEVVNINNWLVLYTQKDDVNSRNFVEMMAKVCPQMGVKVEFPVMQKIRDDRTETYLKGLREGLNQNVQLTVIIFPTSRDDRYSAIKKMCCVERPVPSQVINSRTISRPEKLRSIVQKIALQINCKLGGALWAVKIPFAKAMICGIDTYHDTKNRAQSVAGFVASLNPTITRWHSQVFMQSSNREMVDGLRTALAIALQKYSEVNNCHPEVIICYRDGVGDGQLNVCKEHEVQALEKAFATVSPDYKPMLAVIVCQKRINTRIFLPKNGDFENPLPGSIVDHTITRRYLFDFFLVSQMVRQGTVTPTHYVVLHNTTTMDPDKIQRLTYKMCHLYYNWPGTIRVPAPCQYAHKLAYLVGSSIHKDPAQILCDRLFFL</sequence>
<dbReference type="GO" id="GO:0034587">
    <property type="term" value="P:piRNA processing"/>
    <property type="evidence" value="ECO:0007669"/>
    <property type="project" value="UniProtKB-ARBA"/>
</dbReference>
<dbReference type="CDD" id="cd04658">
    <property type="entry name" value="Piwi_piwi-like_Euk"/>
    <property type="match status" value="1"/>
</dbReference>
<dbReference type="Gene3D" id="3.40.50.2300">
    <property type="match status" value="1"/>
</dbReference>
<dbReference type="SMART" id="SM00950">
    <property type="entry name" value="Piwi"/>
    <property type="match status" value="1"/>
</dbReference>
<feature type="domain" description="PAZ" evidence="3">
    <location>
        <begin position="339"/>
        <end position="449"/>
    </location>
</feature>
<dbReference type="SUPFAM" id="SSF101690">
    <property type="entry name" value="PAZ domain"/>
    <property type="match status" value="1"/>
</dbReference>
<feature type="region of interest" description="Disordered" evidence="2">
    <location>
        <begin position="1"/>
        <end position="58"/>
    </location>
</feature>
<dbReference type="InterPro" id="IPR036085">
    <property type="entry name" value="PAZ_dom_sf"/>
</dbReference>
<dbReference type="Gene3D" id="2.170.260.10">
    <property type="entry name" value="paz domain"/>
    <property type="match status" value="1"/>
</dbReference>
<dbReference type="CDD" id="cd02845">
    <property type="entry name" value="PAZ_piwi_like"/>
    <property type="match status" value="1"/>
</dbReference>
<dbReference type="InterPro" id="IPR012337">
    <property type="entry name" value="RNaseH-like_sf"/>
</dbReference>
<dbReference type="InterPro" id="IPR036397">
    <property type="entry name" value="RNaseH_sf"/>
</dbReference>
<proteinExistence type="inferred from homology"/>
<name>A0A1B6K3S4_9HEMI</name>
<evidence type="ECO:0000259" key="4">
    <source>
        <dbReference type="PROSITE" id="PS50822"/>
    </source>
</evidence>
<dbReference type="EMBL" id="GECU01001606">
    <property type="protein sequence ID" value="JAT06101.1"/>
    <property type="molecule type" value="Transcribed_RNA"/>
</dbReference>
<dbReference type="Pfam" id="PF02170">
    <property type="entry name" value="PAZ"/>
    <property type="match status" value="1"/>
</dbReference>
<gene>
    <name evidence="5" type="ORF">g.24627</name>
</gene>
<dbReference type="AlphaFoldDB" id="A0A1B6K3S4"/>
<evidence type="ECO:0008006" key="6">
    <source>
        <dbReference type="Google" id="ProtNLM"/>
    </source>
</evidence>
<evidence type="ECO:0000313" key="5">
    <source>
        <dbReference type="EMBL" id="JAT06101.1"/>
    </source>
</evidence>
<dbReference type="InterPro" id="IPR003165">
    <property type="entry name" value="Piwi"/>
</dbReference>
<accession>A0A1B6K3S4</accession>
<evidence type="ECO:0000256" key="2">
    <source>
        <dbReference type="SAM" id="MobiDB-lite"/>
    </source>
</evidence>
<dbReference type="Gene3D" id="3.30.420.10">
    <property type="entry name" value="Ribonuclease H-like superfamily/Ribonuclease H"/>
    <property type="match status" value="1"/>
</dbReference>
<feature type="compositionally biased region" description="Gly residues" evidence="2">
    <location>
        <begin position="1"/>
        <end position="14"/>
    </location>
</feature>
<comment type="similarity">
    <text evidence="1">Belongs to the argonaute family.</text>
</comment>
<dbReference type="FunFam" id="3.30.420.10:FF:000014">
    <property type="entry name" value="Piwi-like RNA-mediated gene silencing 1"/>
    <property type="match status" value="1"/>
</dbReference>
<evidence type="ECO:0000259" key="3">
    <source>
        <dbReference type="PROSITE" id="PS50821"/>
    </source>
</evidence>
<dbReference type="Pfam" id="PF02171">
    <property type="entry name" value="Piwi"/>
    <property type="match status" value="1"/>
</dbReference>
<organism evidence="5">
    <name type="scientific">Homalodisca liturata</name>
    <dbReference type="NCBI Taxonomy" id="320908"/>
    <lineage>
        <taxon>Eukaryota</taxon>
        <taxon>Metazoa</taxon>
        <taxon>Ecdysozoa</taxon>
        <taxon>Arthropoda</taxon>
        <taxon>Hexapoda</taxon>
        <taxon>Insecta</taxon>
        <taxon>Pterygota</taxon>
        <taxon>Neoptera</taxon>
        <taxon>Paraneoptera</taxon>
        <taxon>Hemiptera</taxon>
        <taxon>Auchenorrhyncha</taxon>
        <taxon>Membracoidea</taxon>
        <taxon>Cicadellidae</taxon>
        <taxon>Cicadellinae</taxon>
        <taxon>Proconiini</taxon>
        <taxon>Homalodisca</taxon>
    </lineage>
</organism>
<reference evidence="5" key="1">
    <citation type="submission" date="2015-11" db="EMBL/GenBank/DDBJ databases">
        <title>De novo transcriptome assembly of four potential Pierce s Disease insect vectors from Arizona vineyards.</title>
        <authorList>
            <person name="Tassone E.E."/>
        </authorList>
    </citation>
    <scope>NUCLEOTIDE SEQUENCE</scope>
</reference>
<feature type="domain" description="Piwi" evidence="4">
    <location>
        <begin position="614"/>
        <end position="906"/>
    </location>
</feature>
<dbReference type="PANTHER" id="PTHR22891">
    <property type="entry name" value="EUKARYOTIC TRANSLATION INITIATION FACTOR 2C"/>
    <property type="match status" value="1"/>
</dbReference>
<evidence type="ECO:0000256" key="1">
    <source>
        <dbReference type="RuleBase" id="RU361178"/>
    </source>
</evidence>
<dbReference type="Pfam" id="PF23278">
    <property type="entry name" value="Piwi_N"/>
    <property type="match status" value="1"/>
</dbReference>
<dbReference type="SUPFAM" id="SSF53098">
    <property type="entry name" value="Ribonuclease H-like"/>
    <property type="match status" value="1"/>
</dbReference>
<dbReference type="SMART" id="SM00949">
    <property type="entry name" value="PAZ"/>
    <property type="match status" value="1"/>
</dbReference>
<protein>
    <recommendedName>
        <fullName evidence="6">Piwi domain-containing protein</fullName>
    </recommendedName>
</protein>
<dbReference type="GO" id="GO:0003723">
    <property type="term" value="F:RNA binding"/>
    <property type="evidence" value="ECO:0007669"/>
    <property type="project" value="InterPro"/>
</dbReference>
<dbReference type="PROSITE" id="PS50822">
    <property type="entry name" value="PIWI"/>
    <property type="match status" value="1"/>
</dbReference>